<evidence type="ECO:0000256" key="1">
    <source>
        <dbReference type="HAMAP-Rule" id="MF_02093"/>
    </source>
</evidence>
<comment type="subcellular location">
    <subcellularLocation>
        <location evidence="1">Cell membrane</location>
        <topology evidence="1">Multi-pass membrane protein</topology>
    </subcellularLocation>
</comment>
<keyword evidence="1" id="KW-0223">Dioxygenase</keyword>
<comment type="function">
    <text evidence="1">Catalyzes the cleavage of beta-carotene at its central double bond (15,15') to yield two molecules of all-trans-retinal.</text>
</comment>
<feature type="transmembrane region" description="Helical" evidence="1">
    <location>
        <begin position="164"/>
        <end position="189"/>
    </location>
</feature>
<name>A0ABY5T0J4_9SPHN</name>
<sequence>MSWVALLLAAIAQLLGETEATVVGLAFFVAGLAHGAGDENDATIRPFSLVHVGAYLVTGAAVTALFLVAPLAGLALFLALSAWHFARSDVRMAQETRFAIAALATGGSALFRHRETERVFAAIVGEPLPPLFIDVLALAGIVGIGLAGWALFKGRRGSGHAAIAAGAVALLHPVLAVGLIFLTAHAVPIQQRQIRRYGSAAVWRAVAWPSVVALAGAAGLALAVWQGWIALPIVVALAFGMATPHMLTERLER</sequence>
<protein>
    <recommendedName>
        <fullName evidence="1">Probable beta-carotene 15,15'-dioxygenase</fullName>
        <ecNumber evidence="1">1.13.11.63</ecNumber>
    </recommendedName>
</protein>
<keyword evidence="1" id="KW-0472">Membrane</keyword>
<keyword evidence="1" id="KW-1003">Cell membrane</keyword>
<keyword evidence="1" id="KW-0479">Metal-binding</keyword>
<feature type="transmembrane region" description="Helical" evidence="1">
    <location>
        <begin position="201"/>
        <end position="222"/>
    </location>
</feature>
<feature type="transmembrane region" description="Helical" evidence="1">
    <location>
        <begin position="228"/>
        <end position="247"/>
    </location>
</feature>
<feature type="transmembrane region" description="Helical" evidence="1">
    <location>
        <begin position="55"/>
        <end position="83"/>
    </location>
</feature>
<comment type="caution">
    <text evidence="1">Lacks conserved residue(s) required for the propagation of feature annotation.</text>
</comment>
<reference evidence="2" key="1">
    <citation type="submission" date="2022-02" db="EMBL/GenBank/DDBJ databases">
        <title>Qipengyuania spongiae sp. nov., isolated from marine sponge.</title>
        <authorList>
            <person name="Li Z."/>
            <person name="Zhang M."/>
        </authorList>
    </citation>
    <scope>NUCLEOTIDE SEQUENCE</scope>
    <source>
        <strain evidence="2">PHS-Z21</strain>
    </source>
</reference>
<dbReference type="Pfam" id="PF15461">
    <property type="entry name" value="BCD"/>
    <property type="match status" value="1"/>
</dbReference>
<dbReference type="EMBL" id="CP092471">
    <property type="protein sequence ID" value="UVI40313.1"/>
    <property type="molecule type" value="Genomic_DNA"/>
</dbReference>
<dbReference type="RefSeq" id="WP_265560466.1">
    <property type="nucleotide sequence ID" value="NZ_CP092471.1"/>
</dbReference>
<gene>
    <name evidence="2" type="ORF">L1F33_05055</name>
</gene>
<keyword evidence="1" id="KW-0812">Transmembrane</keyword>
<organism evidence="2 3">
    <name type="scientific">Qipengyuania spongiae</name>
    <dbReference type="NCBI Taxonomy" id="2909673"/>
    <lineage>
        <taxon>Bacteria</taxon>
        <taxon>Pseudomonadati</taxon>
        <taxon>Pseudomonadota</taxon>
        <taxon>Alphaproteobacteria</taxon>
        <taxon>Sphingomonadales</taxon>
        <taxon>Erythrobacteraceae</taxon>
        <taxon>Qipengyuania</taxon>
    </lineage>
</organism>
<dbReference type="Proteomes" id="UP001065265">
    <property type="component" value="Chromosome"/>
</dbReference>
<keyword evidence="1" id="KW-1133">Transmembrane helix</keyword>
<keyword evidence="1" id="KW-0560">Oxidoreductase</keyword>
<dbReference type="InterPro" id="IPR022270">
    <property type="entry name" value="Blh_diox"/>
</dbReference>
<dbReference type="EC" id="1.13.11.63" evidence="1"/>
<keyword evidence="1" id="KW-0408">Iron</keyword>
<comment type="similarity">
    <text evidence="1">Belongs to the Brp/Blh beta-carotene diooxygenase family.</text>
</comment>
<proteinExistence type="inferred from homology"/>
<accession>A0ABY5T0J4</accession>
<evidence type="ECO:0000313" key="2">
    <source>
        <dbReference type="EMBL" id="UVI40313.1"/>
    </source>
</evidence>
<comment type="cofactor">
    <cofactor evidence="1">
        <name>Fe(2+)</name>
        <dbReference type="ChEBI" id="CHEBI:29033"/>
    </cofactor>
</comment>
<keyword evidence="3" id="KW-1185">Reference proteome</keyword>
<evidence type="ECO:0000313" key="3">
    <source>
        <dbReference type="Proteomes" id="UP001065265"/>
    </source>
</evidence>
<dbReference type="HAMAP" id="MF_02093">
    <property type="entry name" value="Beta_carotene_diox"/>
    <property type="match status" value="1"/>
</dbReference>
<comment type="catalytic activity">
    <reaction evidence="1">
        <text>all-trans-beta-carotene + O2 = 2 all-trans-retinal</text>
        <dbReference type="Rhea" id="RHEA:32887"/>
        <dbReference type="ChEBI" id="CHEBI:15379"/>
        <dbReference type="ChEBI" id="CHEBI:17579"/>
        <dbReference type="ChEBI" id="CHEBI:17898"/>
        <dbReference type="EC" id="1.13.11.63"/>
    </reaction>
</comment>
<feature type="transmembrane region" description="Helical" evidence="1">
    <location>
        <begin position="131"/>
        <end position="152"/>
    </location>
</feature>